<sequence length="234" mass="25508">MAVELAADVPGVALIDRLSQRPQPIVHKVQLPPKPDISKAPPRLSDGVPMDIDAIAAELGFTYDAYCHECVLQHICHCCGGRYNSVHSETRRCPLDKNDQLSKPQILAIWRDWGGSAGDGIGGRADGRTQGSHAISSVDRWSSSSGCYPPSHPTFPSHLPTDKGKKRQLVSEESSDHLSKRALNNQQSNSPSASTSRGIVDTVEMEPMTLGELFFERQLAEAQYDESNQMFGVG</sequence>
<reference evidence="2 3" key="1">
    <citation type="submission" date="2019-05" db="EMBL/GenBank/DDBJ databases">
        <title>Emergence of the Ug99 lineage of the wheat stem rust pathogen through somatic hybridization.</title>
        <authorList>
            <person name="Li F."/>
            <person name="Upadhyaya N.M."/>
            <person name="Sperschneider J."/>
            <person name="Matny O."/>
            <person name="Nguyen-Phuc H."/>
            <person name="Mago R."/>
            <person name="Raley C."/>
            <person name="Miller M.E."/>
            <person name="Silverstein K.A.T."/>
            <person name="Henningsen E."/>
            <person name="Hirsch C.D."/>
            <person name="Visser B."/>
            <person name="Pretorius Z.A."/>
            <person name="Steffenson B.J."/>
            <person name="Schwessinger B."/>
            <person name="Dodds P.N."/>
            <person name="Figueroa M."/>
        </authorList>
    </citation>
    <scope>NUCLEOTIDE SEQUENCE [LARGE SCALE GENOMIC DNA]</scope>
    <source>
        <strain evidence="2 3">Ug99</strain>
    </source>
</reference>
<feature type="region of interest" description="Disordered" evidence="1">
    <location>
        <begin position="120"/>
        <end position="199"/>
    </location>
</feature>
<name>A0A5B0R945_PUCGR</name>
<evidence type="ECO:0000313" key="2">
    <source>
        <dbReference type="EMBL" id="KAA1121653.1"/>
    </source>
</evidence>
<feature type="compositionally biased region" description="Polar residues" evidence="1">
    <location>
        <begin position="182"/>
        <end position="197"/>
    </location>
</feature>
<accession>A0A5B0R945</accession>
<comment type="caution">
    <text evidence="2">The sequence shown here is derived from an EMBL/GenBank/DDBJ whole genome shotgun (WGS) entry which is preliminary data.</text>
</comment>
<dbReference type="EMBL" id="VDEP01000237">
    <property type="protein sequence ID" value="KAA1121653.1"/>
    <property type="molecule type" value="Genomic_DNA"/>
</dbReference>
<dbReference type="Proteomes" id="UP000325313">
    <property type="component" value="Unassembled WGS sequence"/>
</dbReference>
<protein>
    <submittedName>
        <fullName evidence="2">Uncharacterized protein</fullName>
    </submittedName>
</protein>
<organism evidence="2 3">
    <name type="scientific">Puccinia graminis f. sp. tritici</name>
    <dbReference type="NCBI Taxonomy" id="56615"/>
    <lineage>
        <taxon>Eukaryota</taxon>
        <taxon>Fungi</taxon>
        <taxon>Dikarya</taxon>
        <taxon>Basidiomycota</taxon>
        <taxon>Pucciniomycotina</taxon>
        <taxon>Pucciniomycetes</taxon>
        <taxon>Pucciniales</taxon>
        <taxon>Pucciniaceae</taxon>
        <taxon>Puccinia</taxon>
    </lineage>
</organism>
<dbReference type="AlphaFoldDB" id="A0A5B0R945"/>
<evidence type="ECO:0000256" key="1">
    <source>
        <dbReference type="SAM" id="MobiDB-lite"/>
    </source>
</evidence>
<gene>
    <name evidence="2" type="ORF">PGTUg99_010765</name>
</gene>
<evidence type="ECO:0000313" key="3">
    <source>
        <dbReference type="Proteomes" id="UP000325313"/>
    </source>
</evidence>
<feature type="compositionally biased region" description="Polar residues" evidence="1">
    <location>
        <begin position="129"/>
        <end position="146"/>
    </location>
</feature>
<proteinExistence type="predicted"/>